<dbReference type="SUPFAM" id="SSF53474">
    <property type="entry name" value="alpha/beta-Hydrolases"/>
    <property type="match status" value="1"/>
</dbReference>
<evidence type="ECO:0000313" key="4">
    <source>
        <dbReference type="Proteomes" id="UP000464178"/>
    </source>
</evidence>
<evidence type="ECO:0000313" key="3">
    <source>
        <dbReference type="EMBL" id="VTR97662.1"/>
    </source>
</evidence>
<dbReference type="Pfam" id="PF20434">
    <property type="entry name" value="BD-FAE"/>
    <property type="match status" value="1"/>
</dbReference>
<dbReference type="PANTHER" id="PTHR48081:SF33">
    <property type="entry name" value="KYNURENINE FORMAMIDASE"/>
    <property type="match status" value="1"/>
</dbReference>
<evidence type="ECO:0000256" key="1">
    <source>
        <dbReference type="ARBA" id="ARBA00022801"/>
    </source>
</evidence>
<dbReference type="Gene3D" id="3.40.50.1820">
    <property type="entry name" value="alpha/beta hydrolase"/>
    <property type="match status" value="1"/>
</dbReference>
<sequence>MRYNYHQLDSLLDDEASAMNVLWVLAALGVSAPADDKSALFEKHADIAYRTDKGADKARHVLDVYVPKGKKGFPTVLFVHGGSWKSGNKNIYASLGQSLAADGIGCVICNYRLSPQVQHPGHIEDVAKAFAWTAENIAKYGGKQEQLFLCGHSAGGHLVSLLVTDEQYLKAEKHSPKEIKGVASLSGVYRIIAGERVFDGPFGKDEKVCKLASPLTHAAGKHPPFFIAYADNDFPQLDKMAEDMHAALKKVDSPTELIKCKERNHYTIIIQFVNDADPLNKAFRAFVEKNCK</sequence>
<evidence type="ECO:0000259" key="2">
    <source>
        <dbReference type="Pfam" id="PF20434"/>
    </source>
</evidence>
<accession>A0A6P2DE28</accession>
<dbReference type="InterPro" id="IPR050300">
    <property type="entry name" value="GDXG_lipolytic_enzyme"/>
</dbReference>
<dbReference type="InterPro" id="IPR049492">
    <property type="entry name" value="BD-FAE-like_dom"/>
</dbReference>
<dbReference type="InterPro" id="IPR029058">
    <property type="entry name" value="AB_hydrolase_fold"/>
</dbReference>
<name>A0A6P2DE28_9BACT</name>
<dbReference type="RefSeq" id="WP_162671305.1">
    <property type="nucleotide sequence ID" value="NZ_LR593886.1"/>
</dbReference>
<gene>
    <name evidence="3" type="ORF">SOIL9_06050</name>
</gene>
<dbReference type="AlphaFoldDB" id="A0A6P2DE28"/>
<keyword evidence="4" id="KW-1185">Reference proteome</keyword>
<dbReference type="EMBL" id="LR593886">
    <property type="protein sequence ID" value="VTR97662.1"/>
    <property type="molecule type" value="Genomic_DNA"/>
</dbReference>
<dbReference type="GO" id="GO:0004061">
    <property type="term" value="F:arylformamidase activity"/>
    <property type="evidence" value="ECO:0007669"/>
    <property type="project" value="TreeGrafter"/>
</dbReference>
<dbReference type="Proteomes" id="UP000464178">
    <property type="component" value="Chromosome"/>
</dbReference>
<reference evidence="3 4" key="1">
    <citation type="submission" date="2019-05" db="EMBL/GenBank/DDBJ databases">
        <authorList>
            <consortium name="Science for Life Laboratories"/>
        </authorList>
    </citation>
    <scope>NUCLEOTIDE SEQUENCE [LARGE SCALE GENOMIC DNA]</scope>
    <source>
        <strain evidence="3">Soil9</strain>
    </source>
</reference>
<proteinExistence type="predicted"/>
<dbReference type="KEGG" id="gms:SOIL9_06050"/>
<dbReference type="PANTHER" id="PTHR48081">
    <property type="entry name" value="AB HYDROLASE SUPERFAMILY PROTEIN C4A8.06C"/>
    <property type="match status" value="1"/>
</dbReference>
<organism evidence="3 4">
    <name type="scientific">Gemmata massiliana</name>
    <dbReference type="NCBI Taxonomy" id="1210884"/>
    <lineage>
        <taxon>Bacteria</taxon>
        <taxon>Pseudomonadati</taxon>
        <taxon>Planctomycetota</taxon>
        <taxon>Planctomycetia</taxon>
        <taxon>Gemmatales</taxon>
        <taxon>Gemmataceae</taxon>
        <taxon>Gemmata</taxon>
    </lineage>
</organism>
<protein>
    <recommendedName>
        <fullName evidence="2">BD-FAE-like domain-containing protein</fullName>
    </recommendedName>
</protein>
<feature type="domain" description="BD-FAE-like" evidence="2">
    <location>
        <begin position="62"/>
        <end position="233"/>
    </location>
</feature>
<keyword evidence="1 3" id="KW-0378">Hydrolase</keyword>